<keyword evidence="5" id="KW-0539">Nucleus</keyword>
<gene>
    <name evidence="8" type="ORF">GQX73_g9565</name>
</gene>
<evidence type="ECO:0000313" key="9">
    <source>
        <dbReference type="Proteomes" id="UP000481858"/>
    </source>
</evidence>
<dbReference type="InterPro" id="IPR050815">
    <property type="entry name" value="TF_fung"/>
</dbReference>
<name>A0A7C8MMB6_9PEZI</name>
<dbReference type="GO" id="GO:0006351">
    <property type="term" value="P:DNA-templated transcription"/>
    <property type="evidence" value="ECO:0007669"/>
    <property type="project" value="InterPro"/>
</dbReference>
<accession>A0A7C8MMB6</accession>
<evidence type="ECO:0000256" key="6">
    <source>
        <dbReference type="SAM" id="MobiDB-lite"/>
    </source>
</evidence>
<evidence type="ECO:0000256" key="2">
    <source>
        <dbReference type="ARBA" id="ARBA00022723"/>
    </source>
</evidence>
<keyword evidence="2" id="KW-0479">Metal-binding</keyword>
<reference evidence="8 9" key="1">
    <citation type="submission" date="2019-12" db="EMBL/GenBank/DDBJ databases">
        <title>Draft genome sequence of the ascomycete Xylaria multiplex DSM 110363.</title>
        <authorList>
            <person name="Buettner E."/>
            <person name="Kellner H."/>
        </authorList>
    </citation>
    <scope>NUCLEOTIDE SEQUENCE [LARGE SCALE GENOMIC DNA]</scope>
    <source>
        <strain evidence="8 9">DSM 110363</strain>
    </source>
</reference>
<comment type="caution">
    <text evidence="8">The sequence shown here is derived from an EMBL/GenBank/DDBJ whole genome shotgun (WGS) entry which is preliminary data.</text>
</comment>
<evidence type="ECO:0000259" key="7">
    <source>
        <dbReference type="SMART" id="SM00906"/>
    </source>
</evidence>
<feature type="region of interest" description="Disordered" evidence="6">
    <location>
        <begin position="34"/>
        <end position="53"/>
    </location>
</feature>
<dbReference type="Pfam" id="PF04082">
    <property type="entry name" value="Fungal_trans"/>
    <property type="match status" value="1"/>
</dbReference>
<dbReference type="InParanoid" id="A0A7C8MMB6"/>
<evidence type="ECO:0000256" key="3">
    <source>
        <dbReference type="ARBA" id="ARBA00023015"/>
    </source>
</evidence>
<dbReference type="Proteomes" id="UP000481858">
    <property type="component" value="Unassembled WGS sequence"/>
</dbReference>
<organism evidence="8 9">
    <name type="scientific">Xylaria multiplex</name>
    <dbReference type="NCBI Taxonomy" id="323545"/>
    <lineage>
        <taxon>Eukaryota</taxon>
        <taxon>Fungi</taxon>
        <taxon>Dikarya</taxon>
        <taxon>Ascomycota</taxon>
        <taxon>Pezizomycotina</taxon>
        <taxon>Sordariomycetes</taxon>
        <taxon>Xylariomycetidae</taxon>
        <taxon>Xylariales</taxon>
        <taxon>Xylariaceae</taxon>
        <taxon>Xylaria</taxon>
    </lineage>
</organism>
<dbReference type="GO" id="GO:0005634">
    <property type="term" value="C:nucleus"/>
    <property type="evidence" value="ECO:0007669"/>
    <property type="project" value="UniProtKB-SubCell"/>
</dbReference>
<dbReference type="PANTHER" id="PTHR47338:SF10">
    <property type="entry name" value="TRANSCRIPTION FACTOR DOMAIN-CONTAINING PROTEIN-RELATED"/>
    <property type="match status" value="1"/>
</dbReference>
<proteinExistence type="predicted"/>
<feature type="domain" description="Xylanolytic transcriptional activator regulatory" evidence="7">
    <location>
        <begin position="249"/>
        <end position="330"/>
    </location>
</feature>
<keyword evidence="4" id="KW-0804">Transcription</keyword>
<comment type="subcellular location">
    <subcellularLocation>
        <location evidence="1">Nucleus</location>
    </subcellularLocation>
</comment>
<dbReference type="GO" id="GO:0000981">
    <property type="term" value="F:DNA-binding transcription factor activity, RNA polymerase II-specific"/>
    <property type="evidence" value="ECO:0007669"/>
    <property type="project" value="InterPro"/>
</dbReference>
<dbReference type="CDD" id="cd12148">
    <property type="entry name" value="fungal_TF_MHR"/>
    <property type="match status" value="1"/>
</dbReference>
<evidence type="ECO:0000256" key="4">
    <source>
        <dbReference type="ARBA" id="ARBA00023163"/>
    </source>
</evidence>
<dbReference type="GO" id="GO:0003677">
    <property type="term" value="F:DNA binding"/>
    <property type="evidence" value="ECO:0007669"/>
    <property type="project" value="InterPro"/>
</dbReference>
<sequence>MATRSSDSSLCSLSVGDLQRPDCSRCLEAGSPCTYSAERKRPGPPRGLPRQKRRNILAISPSIEPQFAQRDQADTFLSLDQDSLAHGPGIIPPDTIEGLYLSQGEVGGFESFSLPDPTARDALIAEVVQSNSQYPGYSLSHEQERDLLVHFFGEVHPAIPLFRIDHFLKKYDDGLAEKTLLVAIVTVAAKVLGPIGFWEPEDVEQCMKFLLETASPETASRDTHNNLDSFRLECLLAYYEFHQFPGFSSWMRISRLARRAYSVGVNQIDNPELCSAFDRTITTEDEIEDWRYLFWAIYCLDSYSNISVGTPFVVELESINTALARNPHDRAHSLPNSVSKIFLPDDIEDIWKTAKEIVSNGVMINYNLHMVTTTVLRQAGYSMHSKAF</sequence>
<keyword evidence="9" id="KW-1185">Reference proteome</keyword>
<dbReference type="PANTHER" id="PTHR47338">
    <property type="entry name" value="ZN(II)2CYS6 TRANSCRIPTION FACTOR (EUROFUNG)-RELATED"/>
    <property type="match status" value="1"/>
</dbReference>
<evidence type="ECO:0000256" key="1">
    <source>
        <dbReference type="ARBA" id="ARBA00004123"/>
    </source>
</evidence>
<dbReference type="GO" id="GO:0008270">
    <property type="term" value="F:zinc ion binding"/>
    <property type="evidence" value="ECO:0007669"/>
    <property type="project" value="InterPro"/>
</dbReference>
<dbReference type="InterPro" id="IPR007219">
    <property type="entry name" value="XnlR_reg_dom"/>
</dbReference>
<protein>
    <recommendedName>
        <fullName evidence="7">Xylanolytic transcriptional activator regulatory domain-containing protein</fullName>
    </recommendedName>
</protein>
<dbReference type="SMART" id="SM00906">
    <property type="entry name" value="Fungal_trans"/>
    <property type="match status" value="1"/>
</dbReference>
<evidence type="ECO:0000313" key="8">
    <source>
        <dbReference type="EMBL" id="KAF2964013.1"/>
    </source>
</evidence>
<dbReference type="AlphaFoldDB" id="A0A7C8MMB6"/>
<dbReference type="EMBL" id="WUBL01000170">
    <property type="protein sequence ID" value="KAF2964013.1"/>
    <property type="molecule type" value="Genomic_DNA"/>
</dbReference>
<evidence type="ECO:0000256" key="5">
    <source>
        <dbReference type="ARBA" id="ARBA00023242"/>
    </source>
</evidence>
<dbReference type="OrthoDB" id="3362851at2759"/>
<keyword evidence="3" id="KW-0805">Transcription regulation</keyword>